<dbReference type="InterPro" id="IPR007497">
    <property type="entry name" value="SIMPL/DUF541"/>
</dbReference>
<comment type="caution">
    <text evidence="1">The sequence shown here is derived from an EMBL/GenBank/DDBJ whole genome shotgun (WGS) entry which is preliminary data.</text>
</comment>
<name>A0ABU9EEV5_9BACT</name>
<keyword evidence="2" id="KW-1185">Reference proteome</keyword>
<proteinExistence type="predicted"/>
<gene>
    <name evidence="1" type="ORF">WI372_13535</name>
</gene>
<dbReference type="Proteomes" id="UP001484239">
    <property type="component" value="Unassembled WGS sequence"/>
</dbReference>
<dbReference type="Gene3D" id="3.30.70.2970">
    <property type="entry name" value="Protein of unknown function (DUF541), domain 2"/>
    <property type="match status" value="1"/>
</dbReference>
<reference evidence="1 2" key="1">
    <citation type="submission" date="2024-02" db="EMBL/GenBank/DDBJ databases">
        <title>A novel Gemmatimonadota bacterium.</title>
        <authorList>
            <person name="Du Z.-J."/>
            <person name="Ye Y.-Q."/>
        </authorList>
    </citation>
    <scope>NUCLEOTIDE SEQUENCE [LARGE SCALE GENOMIC DNA]</scope>
    <source>
        <strain evidence="1 2">DH-20</strain>
    </source>
</reference>
<accession>A0ABU9EEV5</accession>
<evidence type="ECO:0000313" key="2">
    <source>
        <dbReference type="Proteomes" id="UP001484239"/>
    </source>
</evidence>
<dbReference type="InterPro" id="IPR052022">
    <property type="entry name" value="26kDa_periplasmic_antigen"/>
</dbReference>
<dbReference type="PANTHER" id="PTHR34387:SF2">
    <property type="entry name" value="SLR1258 PROTEIN"/>
    <property type="match status" value="1"/>
</dbReference>
<dbReference type="Gene3D" id="3.30.110.170">
    <property type="entry name" value="Protein of unknown function (DUF541), domain 1"/>
    <property type="match status" value="1"/>
</dbReference>
<protein>
    <submittedName>
        <fullName evidence="1">SIMPL domain-containing protein</fullName>
    </submittedName>
</protein>
<dbReference type="EMBL" id="JBBHLI010000008">
    <property type="protein sequence ID" value="MEK9502010.1"/>
    <property type="molecule type" value="Genomic_DNA"/>
</dbReference>
<dbReference type="RefSeq" id="WP_405280682.1">
    <property type="nucleotide sequence ID" value="NZ_CP144380.1"/>
</dbReference>
<dbReference type="Pfam" id="PF04402">
    <property type="entry name" value="SIMPL"/>
    <property type="match status" value="1"/>
</dbReference>
<dbReference type="PANTHER" id="PTHR34387">
    <property type="entry name" value="SLR1258 PROTEIN"/>
    <property type="match status" value="1"/>
</dbReference>
<evidence type="ECO:0000313" key="1">
    <source>
        <dbReference type="EMBL" id="MEK9502010.1"/>
    </source>
</evidence>
<sequence>MSTSTRASASAALILSLALVISAAVLGRSFVEGRRMEGTVRVVGAATVPFTSDVVKWRVQLVRSVSLGGEAAGFEQLRADRARIVDRLTSAGVAADAIALQPVTTNPVWDRDGRVSGVSLRQTVLVVSPDLDAVESIALDPGDLIGEGLGLEGSTLEYFYEQMAELKRSLLQQASDDARARAGEIAGASLGEMIEARAGVFQIREPYSTEVQGYGVYDTQTRDKEITVTVHATFGVR</sequence>
<organism evidence="1 2">
    <name type="scientific">Gaopeijia maritima</name>
    <dbReference type="NCBI Taxonomy" id="3119007"/>
    <lineage>
        <taxon>Bacteria</taxon>
        <taxon>Pseudomonadati</taxon>
        <taxon>Gemmatimonadota</taxon>
        <taxon>Longimicrobiia</taxon>
        <taxon>Gaopeijiales</taxon>
        <taxon>Gaopeijiaceae</taxon>
        <taxon>Gaopeijia</taxon>
    </lineage>
</organism>